<accession>A0ABT8J2U9</accession>
<name>A0ABT8J2U9_9MICO</name>
<evidence type="ECO:0000256" key="1">
    <source>
        <dbReference type="SAM" id="Phobius"/>
    </source>
</evidence>
<evidence type="ECO:0008006" key="4">
    <source>
        <dbReference type="Google" id="ProtNLM"/>
    </source>
</evidence>
<keyword evidence="1" id="KW-1133">Transmembrane helix</keyword>
<dbReference type="RefSeq" id="WP_301220743.1">
    <property type="nucleotide sequence ID" value="NZ_JAROCB010000006.1"/>
</dbReference>
<feature type="transmembrane region" description="Helical" evidence="1">
    <location>
        <begin position="12"/>
        <end position="39"/>
    </location>
</feature>
<keyword evidence="3" id="KW-1185">Reference proteome</keyword>
<organism evidence="2 3">
    <name type="scientific">Leifsonia virtsii</name>
    <dbReference type="NCBI Taxonomy" id="3035915"/>
    <lineage>
        <taxon>Bacteria</taxon>
        <taxon>Bacillati</taxon>
        <taxon>Actinomycetota</taxon>
        <taxon>Actinomycetes</taxon>
        <taxon>Micrococcales</taxon>
        <taxon>Microbacteriaceae</taxon>
        <taxon>Leifsonia</taxon>
    </lineage>
</organism>
<evidence type="ECO:0000313" key="2">
    <source>
        <dbReference type="EMBL" id="MDN4599404.1"/>
    </source>
</evidence>
<proteinExistence type="predicted"/>
<dbReference type="Proteomes" id="UP001174210">
    <property type="component" value="Unassembled WGS sequence"/>
</dbReference>
<gene>
    <name evidence="2" type="ORF">P5G59_19805</name>
</gene>
<reference evidence="2" key="1">
    <citation type="submission" date="2023-03" db="EMBL/GenBank/DDBJ databases">
        <title>MT1 and MT2 Draft Genomes of Novel Species.</title>
        <authorList>
            <person name="Venkateswaran K."/>
        </authorList>
    </citation>
    <scope>NUCLEOTIDE SEQUENCE</scope>
    <source>
        <strain evidence="2">F6_8S_P_1A</strain>
    </source>
</reference>
<comment type="caution">
    <text evidence="2">The sequence shown here is derived from an EMBL/GenBank/DDBJ whole genome shotgun (WGS) entry which is preliminary data.</text>
</comment>
<dbReference type="EMBL" id="JAROCB010000006">
    <property type="protein sequence ID" value="MDN4599404.1"/>
    <property type="molecule type" value="Genomic_DNA"/>
</dbReference>
<protein>
    <recommendedName>
        <fullName evidence="4">Extensin-like C-terminal domain-containing protein</fullName>
    </recommendedName>
</protein>
<sequence>MASSNDTGSKPLLWGGIALTIIMALSPLGLIAFIVLVIAGGAQACQPGGSTPTTSQLSAEQAQNAATILGVSKSAFTDPAVQQKAQLVALIAALQESGLRNLDHGDADSLGLFQMRPSMNWGTPDQIMNPVYAAGRFFRALNDVSGWQGMEPGKAAQAVEVSAFPDAYAKWIPKATAVINDVAATIQPIAIPVDVGWTGGSQGAGGASAGGGVQCPVSGDARALAGELVKAIDSGKLYGTTPDHLKEIRWVAEGKTVANCQIDTRILQVAVAAVRAFDKVGVSDINRKCTGQVEGAGTDSLHYKDGGGHAIDFFAINGQPLTGANPPSLELIRALDKAAPADAMGLGQRQCRMAAHTQATFTHFVDFNDTCNHVHVDVGRSNL</sequence>
<keyword evidence="1" id="KW-0472">Membrane</keyword>
<evidence type="ECO:0000313" key="3">
    <source>
        <dbReference type="Proteomes" id="UP001174210"/>
    </source>
</evidence>
<keyword evidence="1" id="KW-0812">Transmembrane</keyword>